<dbReference type="AlphaFoldDB" id="A0A0B2VTT5"/>
<evidence type="ECO:0000256" key="1">
    <source>
        <dbReference type="SAM" id="SignalP"/>
    </source>
</evidence>
<evidence type="ECO:0000313" key="3">
    <source>
        <dbReference type="Proteomes" id="UP000031036"/>
    </source>
</evidence>
<gene>
    <name evidence="2" type="ORF">Tcan_18310</name>
</gene>
<keyword evidence="3" id="KW-1185">Reference proteome</keyword>
<evidence type="ECO:0000313" key="2">
    <source>
        <dbReference type="EMBL" id="KHN84742.1"/>
    </source>
</evidence>
<feature type="chain" id="PRO_5002096335" evidence="1">
    <location>
        <begin position="24"/>
        <end position="89"/>
    </location>
</feature>
<feature type="signal peptide" evidence="1">
    <location>
        <begin position="1"/>
        <end position="23"/>
    </location>
</feature>
<protein>
    <submittedName>
        <fullName evidence="2">Uncharacterized protein</fullName>
    </submittedName>
</protein>
<organism evidence="2 3">
    <name type="scientific">Toxocara canis</name>
    <name type="common">Canine roundworm</name>
    <dbReference type="NCBI Taxonomy" id="6265"/>
    <lineage>
        <taxon>Eukaryota</taxon>
        <taxon>Metazoa</taxon>
        <taxon>Ecdysozoa</taxon>
        <taxon>Nematoda</taxon>
        <taxon>Chromadorea</taxon>
        <taxon>Rhabditida</taxon>
        <taxon>Spirurina</taxon>
        <taxon>Ascaridomorpha</taxon>
        <taxon>Ascaridoidea</taxon>
        <taxon>Toxocaridae</taxon>
        <taxon>Toxocara</taxon>
    </lineage>
</organism>
<dbReference type="Proteomes" id="UP000031036">
    <property type="component" value="Unassembled WGS sequence"/>
</dbReference>
<sequence length="89" mass="9423">MMRRSTRLLILTLITVEISAAVASNYPQRLKRQQNFYGSGGFPCAGSGFPFGNYGFNIGGMGGCGSYGYGNGLGSYFYGQSGGGYNNYG</sequence>
<dbReference type="EMBL" id="JPKZ01000904">
    <property type="protein sequence ID" value="KHN84742.1"/>
    <property type="molecule type" value="Genomic_DNA"/>
</dbReference>
<accession>A0A0B2VTT5</accession>
<name>A0A0B2VTT5_TOXCA</name>
<proteinExistence type="predicted"/>
<keyword evidence="1" id="KW-0732">Signal</keyword>
<comment type="caution">
    <text evidence="2">The sequence shown here is derived from an EMBL/GenBank/DDBJ whole genome shotgun (WGS) entry which is preliminary data.</text>
</comment>
<reference evidence="2 3" key="1">
    <citation type="submission" date="2014-11" db="EMBL/GenBank/DDBJ databases">
        <title>Genetic blueprint of the zoonotic pathogen Toxocara canis.</title>
        <authorList>
            <person name="Zhu X.-Q."/>
            <person name="Korhonen P.K."/>
            <person name="Cai H."/>
            <person name="Young N.D."/>
            <person name="Nejsum P."/>
            <person name="von Samson-Himmelstjerna G."/>
            <person name="Boag P.R."/>
            <person name="Tan P."/>
            <person name="Li Q."/>
            <person name="Min J."/>
            <person name="Yang Y."/>
            <person name="Wang X."/>
            <person name="Fang X."/>
            <person name="Hall R.S."/>
            <person name="Hofmann A."/>
            <person name="Sternberg P.W."/>
            <person name="Jex A.R."/>
            <person name="Gasser R.B."/>
        </authorList>
    </citation>
    <scope>NUCLEOTIDE SEQUENCE [LARGE SCALE GENOMIC DNA]</scope>
    <source>
        <strain evidence="2">PN_DK_2014</strain>
    </source>
</reference>